<protein>
    <recommendedName>
        <fullName evidence="3">M48 family peptidase</fullName>
    </recommendedName>
</protein>
<dbReference type="EMBL" id="JBHZOL010000066">
    <property type="protein sequence ID" value="MFE4106471.1"/>
    <property type="molecule type" value="Genomic_DNA"/>
</dbReference>
<dbReference type="Proteomes" id="UP001600165">
    <property type="component" value="Unassembled WGS sequence"/>
</dbReference>
<gene>
    <name evidence="1" type="ORF">ACFVKH_09300</name>
</gene>
<keyword evidence="2" id="KW-1185">Reference proteome</keyword>
<dbReference type="RefSeq" id="WP_377964263.1">
    <property type="nucleotide sequence ID" value="NZ_JBHZOL010000066.1"/>
</dbReference>
<evidence type="ECO:0008006" key="3">
    <source>
        <dbReference type="Google" id="ProtNLM"/>
    </source>
</evidence>
<name>A0ABW6IE75_9CYAN</name>
<accession>A0ABW6IE75</accession>
<evidence type="ECO:0000313" key="1">
    <source>
        <dbReference type="EMBL" id="MFE4106471.1"/>
    </source>
</evidence>
<organism evidence="1 2">
    <name type="scientific">Almyronema epifaneia S1</name>
    <dbReference type="NCBI Taxonomy" id="2991925"/>
    <lineage>
        <taxon>Bacteria</taxon>
        <taxon>Bacillati</taxon>
        <taxon>Cyanobacteriota</taxon>
        <taxon>Cyanophyceae</taxon>
        <taxon>Nodosilineales</taxon>
        <taxon>Nodosilineaceae</taxon>
        <taxon>Almyronema</taxon>
        <taxon>Almyronema epifaneia</taxon>
    </lineage>
</organism>
<reference evidence="1 2" key="1">
    <citation type="submission" date="2024-10" db="EMBL/GenBank/DDBJ databases">
        <authorList>
            <person name="Ratan Roy A."/>
            <person name="Morales Sandoval P.H."/>
            <person name="De Los Santos Villalobos S."/>
            <person name="Chakraborty S."/>
            <person name="Mukherjee J."/>
        </authorList>
    </citation>
    <scope>NUCLEOTIDE SEQUENCE [LARGE SCALE GENOMIC DNA]</scope>
    <source>
        <strain evidence="1 2">S1</strain>
    </source>
</reference>
<comment type="caution">
    <text evidence="1">The sequence shown here is derived from an EMBL/GenBank/DDBJ whole genome shotgun (WGS) entry which is preliminary data.</text>
</comment>
<evidence type="ECO:0000313" key="2">
    <source>
        <dbReference type="Proteomes" id="UP001600165"/>
    </source>
</evidence>
<proteinExistence type="predicted"/>
<sequence>MTLSRVPMLNPSQPTPPLNYIPSGVGKADPILLGSDYLQQVRQVAIAPDMIQLPDDIHQRLQINRWIGLHIDRINAQLKQYLTECQNCFKSSQQVAAAVLAAPLSARYGIDAVCNLQTTPATLLIDIGQIVPTDWQAAVVHEYAHAQVGSPGHDQLFRQVLQHLCLGLALPIPPLTLTVEQLSSWPPCQQQTDKFAFWTGKL</sequence>